<dbReference type="InterPro" id="IPR029058">
    <property type="entry name" value="AB_hydrolase_fold"/>
</dbReference>
<dbReference type="Gene3D" id="3.40.50.1820">
    <property type="entry name" value="alpha/beta hydrolase"/>
    <property type="match status" value="1"/>
</dbReference>
<dbReference type="RefSeq" id="WP_205362047.1">
    <property type="nucleotide sequence ID" value="NZ_JADKYB010000023.1"/>
</dbReference>
<evidence type="ECO:0000313" key="5">
    <source>
        <dbReference type="Proteomes" id="UP000749040"/>
    </source>
</evidence>
<reference evidence="4 5" key="1">
    <citation type="submission" date="2021-01" db="EMBL/GenBank/DDBJ databases">
        <title>Streptomyces acididurans sp. nov., isolated from a peat swamp forest soil.</title>
        <authorList>
            <person name="Chantavorakit T."/>
            <person name="Duangmal K."/>
        </authorList>
    </citation>
    <scope>NUCLEOTIDE SEQUENCE [LARGE SCALE GENOMIC DNA]</scope>
    <source>
        <strain evidence="4 5">KK5PA1</strain>
    </source>
</reference>
<protein>
    <submittedName>
        <fullName evidence="4">Thioesterase</fullName>
    </submittedName>
</protein>
<accession>A0ABS2U415</accession>
<gene>
    <name evidence="4" type="ORF">ITX44_32855</name>
</gene>
<comment type="similarity">
    <text evidence="1">Belongs to the thioesterase family.</text>
</comment>
<dbReference type="Proteomes" id="UP000749040">
    <property type="component" value="Unassembled WGS sequence"/>
</dbReference>
<proteinExistence type="inferred from homology"/>
<keyword evidence="2" id="KW-0378">Hydrolase</keyword>
<name>A0ABS2U415_9ACTN</name>
<dbReference type="InterPro" id="IPR001031">
    <property type="entry name" value="Thioesterase"/>
</dbReference>
<dbReference type="PANTHER" id="PTHR11487:SF0">
    <property type="entry name" value="S-ACYL FATTY ACID SYNTHASE THIOESTERASE, MEDIUM CHAIN"/>
    <property type="match status" value="1"/>
</dbReference>
<dbReference type="InterPro" id="IPR012223">
    <property type="entry name" value="TEII"/>
</dbReference>
<dbReference type="PANTHER" id="PTHR11487">
    <property type="entry name" value="THIOESTERASE"/>
    <property type="match status" value="1"/>
</dbReference>
<keyword evidence="5" id="KW-1185">Reference proteome</keyword>
<organism evidence="4 5">
    <name type="scientific">Actinacidiphila acididurans</name>
    <dbReference type="NCBI Taxonomy" id="2784346"/>
    <lineage>
        <taxon>Bacteria</taxon>
        <taxon>Bacillati</taxon>
        <taxon>Actinomycetota</taxon>
        <taxon>Actinomycetes</taxon>
        <taxon>Kitasatosporales</taxon>
        <taxon>Streptomycetaceae</taxon>
        <taxon>Actinacidiphila</taxon>
    </lineage>
</organism>
<evidence type="ECO:0000259" key="3">
    <source>
        <dbReference type="SMART" id="SM00824"/>
    </source>
</evidence>
<dbReference type="SUPFAM" id="SSF53474">
    <property type="entry name" value="alpha/beta-Hydrolases"/>
    <property type="match status" value="1"/>
</dbReference>
<feature type="domain" description="Thioesterase TesA-like" evidence="3">
    <location>
        <begin position="9"/>
        <end position="228"/>
    </location>
</feature>
<evidence type="ECO:0000313" key="4">
    <source>
        <dbReference type="EMBL" id="MBM9509255.1"/>
    </source>
</evidence>
<sequence>MTDTGLSLVCLPFAGSGAGFFRDWKRHAPVGLTVVPVQLPGREEAFTEEPFTDLGEAAKQLAPAVAAQVPNGPYALFGHSMGALLAYELAQQLVRSGGPAPAGLFVSGSAGPEGMRAERATGLDDDAFVERVREFAGFRHEALDDEDLREVLLPLLRADVAMHENYQPVFHEPLPIPITALRGGRDTLVTAEQAQQWRSCTREYFQYAELPGGHMYLAELPQLLLRLIAGC</sequence>
<evidence type="ECO:0000256" key="2">
    <source>
        <dbReference type="ARBA" id="ARBA00022801"/>
    </source>
</evidence>
<dbReference type="SMART" id="SM00824">
    <property type="entry name" value="PKS_TE"/>
    <property type="match status" value="1"/>
</dbReference>
<dbReference type="InterPro" id="IPR020802">
    <property type="entry name" value="TesA-like"/>
</dbReference>
<evidence type="ECO:0000256" key="1">
    <source>
        <dbReference type="ARBA" id="ARBA00007169"/>
    </source>
</evidence>
<dbReference type="Pfam" id="PF00975">
    <property type="entry name" value="Thioesterase"/>
    <property type="match status" value="1"/>
</dbReference>
<dbReference type="EMBL" id="JADKYB010000023">
    <property type="protein sequence ID" value="MBM9509255.1"/>
    <property type="molecule type" value="Genomic_DNA"/>
</dbReference>
<comment type="caution">
    <text evidence="4">The sequence shown here is derived from an EMBL/GenBank/DDBJ whole genome shotgun (WGS) entry which is preliminary data.</text>
</comment>